<dbReference type="Pfam" id="PF03471">
    <property type="entry name" value="CorC_HlyC"/>
    <property type="match status" value="1"/>
</dbReference>
<comment type="caution">
    <text evidence="14">The sequence shown here is derived from an EMBL/GenBank/DDBJ whole genome shotgun (WGS) entry which is preliminary data.</text>
</comment>
<dbReference type="PANTHER" id="PTHR43099:SF5">
    <property type="entry name" value="HLYC_CORC FAMILY TRANSPORTER"/>
    <property type="match status" value="1"/>
</dbReference>
<dbReference type="PROSITE" id="PS51846">
    <property type="entry name" value="CNNM"/>
    <property type="match status" value="1"/>
</dbReference>
<evidence type="ECO:0000259" key="13">
    <source>
        <dbReference type="PROSITE" id="PS51846"/>
    </source>
</evidence>
<feature type="domain" description="CNNM transmembrane" evidence="13">
    <location>
        <begin position="6"/>
        <end position="207"/>
    </location>
</feature>
<evidence type="ECO:0000256" key="2">
    <source>
        <dbReference type="ARBA" id="ARBA00006446"/>
    </source>
</evidence>
<evidence type="ECO:0000256" key="1">
    <source>
        <dbReference type="ARBA" id="ARBA00004651"/>
    </source>
</evidence>
<proteinExistence type="inferred from homology"/>
<keyword evidence="15" id="KW-1185">Reference proteome</keyword>
<feature type="domain" description="CBS" evidence="12">
    <location>
        <begin position="290"/>
        <end position="347"/>
    </location>
</feature>
<dbReference type="PANTHER" id="PTHR43099">
    <property type="entry name" value="UPF0053 PROTEIN YRKA"/>
    <property type="match status" value="1"/>
</dbReference>
<dbReference type="Gene3D" id="3.30.465.10">
    <property type="match status" value="1"/>
</dbReference>
<keyword evidence="6 10" id="KW-1133">Transmembrane helix</keyword>
<dbReference type="Gene3D" id="3.10.580.10">
    <property type="entry name" value="CBS-domain"/>
    <property type="match status" value="1"/>
</dbReference>
<dbReference type="STRING" id="1088869.GMO_01080"/>
<dbReference type="PROSITE" id="PS51371">
    <property type="entry name" value="CBS"/>
    <property type="match status" value="2"/>
</dbReference>
<evidence type="ECO:0000256" key="10">
    <source>
        <dbReference type="PROSITE-ProRule" id="PRU01193"/>
    </source>
</evidence>
<dbReference type="AlphaFoldDB" id="G6XF43"/>
<dbReference type="eggNOG" id="COG1253">
    <property type="taxonomic scope" value="Bacteria"/>
</dbReference>
<evidence type="ECO:0000256" key="5">
    <source>
        <dbReference type="ARBA" id="ARBA00022737"/>
    </source>
</evidence>
<dbReference type="Pfam" id="PF01595">
    <property type="entry name" value="CNNM"/>
    <property type="match status" value="1"/>
</dbReference>
<feature type="transmembrane region" description="Helical" evidence="11">
    <location>
        <begin position="12"/>
        <end position="35"/>
    </location>
</feature>
<comment type="subcellular location">
    <subcellularLocation>
        <location evidence="1">Cell membrane</location>
        <topology evidence="1">Multi-pass membrane protein</topology>
    </subcellularLocation>
</comment>
<evidence type="ECO:0000256" key="4">
    <source>
        <dbReference type="ARBA" id="ARBA00022692"/>
    </source>
</evidence>
<gene>
    <name evidence="14" type="ORF">GMO_01080</name>
</gene>
<dbReference type="InterPro" id="IPR036318">
    <property type="entry name" value="FAD-bd_PCMH-like_sf"/>
</dbReference>
<dbReference type="SMART" id="SM01091">
    <property type="entry name" value="CorC_HlyC"/>
    <property type="match status" value="1"/>
</dbReference>
<reference evidence="14 15" key="1">
    <citation type="submission" date="2011-10" db="EMBL/GenBank/DDBJ databases">
        <title>Genome sequence of Gluconobacter morbifer G707, isolated from Drosophila gut.</title>
        <authorList>
            <person name="Lee W.-J."/>
            <person name="Kim E.-K."/>
        </authorList>
    </citation>
    <scope>NUCLEOTIDE SEQUENCE [LARGE SCALE GENOMIC DNA]</scope>
    <source>
        <strain evidence="14 15">G707</strain>
    </source>
</reference>
<dbReference type="InterPro" id="IPR016169">
    <property type="entry name" value="FAD-bd_PCMH_sub2"/>
</dbReference>
<dbReference type="InterPro" id="IPR005170">
    <property type="entry name" value="Transptr-assoc_dom"/>
</dbReference>
<evidence type="ECO:0000313" key="14">
    <source>
        <dbReference type="EMBL" id="EHH68801.1"/>
    </source>
</evidence>
<dbReference type="InterPro" id="IPR044751">
    <property type="entry name" value="Ion_transp-like_CBS"/>
</dbReference>
<evidence type="ECO:0000256" key="6">
    <source>
        <dbReference type="ARBA" id="ARBA00022989"/>
    </source>
</evidence>
<dbReference type="Proteomes" id="UP000004949">
    <property type="component" value="Unassembled WGS sequence"/>
</dbReference>
<keyword evidence="5" id="KW-0677">Repeat</keyword>
<feature type="domain" description="CBS" evidence="12">
    <location>
        <begin position="226"/>
        <end position="285"/>
    </location>
</feature>
<dbReference type="GO" id="GO:0050660">
    <property type="term" value="F:flavin adenine dinucleotide binding"/>
    <property type="evidence" value="ECO:0007669"/>
    <property type="project" value="InterPro"/>
</dbReference>
<keyword evidence="7 9" id="KW-0129">CBS domain</keyword>
<dbReference type="SUPFAM" id="SSF54631">
    <property type="entry name" value="CBS-domain pair"/>
    <property type="match status" value="1"/>
</dbReference>
<dbReference type="InterPro" id="IPR046342">
    <property type="entry name" value="CBS_dom_sf"/>
</dbReference>
<dbReference type="Pfam" id="PF00571">
    <property type="entry name" value="CBS"/>
    <property type="match status" value="2"/>
</dbReference>
<dbReference type="EMBL" id="AGQV01000001">
    <property type="protein sequence ID" value="EHH68801.1"/>
    <property type="molecule type" value="Genomic_DNA"/>
</dbReference>
<keyword evidence="4 10" id="KW-0812">Transmembrane</keyword>
<dbReference type="PATRIC" id="fig|1088869.3.peg.108"/>
<name>G6XF43_9PROT</name>
<dbReference type="InterPro" id="IPR002550">
    <property type="entry name" value="CNNM"/>
</dbReference>
<evidence type="ECO:0000313" key="15">
    <source>
        <dbReference type="Proteomes" id="UP000004949"/>
    </source>
</evidence>
<evidence type="ECO:0000256" key="7">
    <source>
        <dbReference type="ARBA" id="ARBA00023122"/>
    </source>
</evidence>
<dbReference type="InterPro" id="IPR051676">
    <property type="entry name" value="UPF0053_domain"/>
</dbReference>
<evidence type="ECO:0000256" key="8">
    <source>
        <dbReference type="ARBA" id="ARBA00023136"/>
    </source>
</evidence>
<keyword evidence="3" id="KW-1003">Cell membrane</keyword>
<protein>
    <submittedName>
        <fullName evidence="14">Hemolysin-related protein</fullName>
    </submittedName>
</protein>
<comment type="similarity">
    <text evidence="2">Belongs to the UPF0053 family. Hemolysin C subfamily.</text>
</comment>
<sequence>MLLHYSGRTMLTPIFVICLLILLNAIFAMGELALISAKRPRLEVLAKQNVRGAQAALRLAEDPHSFLPTVQIGMTLVSILEGTFGGSQIESTVKDGIATIPLLQPFAGELSIVLVVALITFAMLVFGELVPKQIALQQPEKIAARLSWLLVAVARISQPVVWLLSGMSSLVLRLLRVGPLTRSAVTEEELRAVLAEGARAGVLETDEQAMIERLLRLADRPVRAIMTPRNELFWIDRHADQETLRRKLRQSSFARIVVCEGDVDHPVGVILAKDIMDRLLLGLPVSIDAVLREPPVIPDSLSAQDMIERLRGVNLGITFVLDEYGSFEGIVTPSDVFEAIVGEEKTETSPDELRADENGDEYVFDGFMPADELRSRLDLDTLPGSGSYHTLGGVLLALLRRVPAKGDKVAFEGWLFEVLEMDRRRVAKVKVSRQVLADD</sequence>
<feature type="transmembrane region" description="Helical" evidence="11">
    <location>
        <begin position="142"/>
        <end position="164"/>
    </location>
</feature>
<feature type="transmembrane region" description="Helical" evidence="11">
    <location>
        <begin position="110"/>
        <end position="130"/>
    </location>
</feature>
<evidence type="ECO:0000256" key="11">
    <source>
        <dbReference type="SAM" id="Phobius"/>
    </source>
</evidence>
<organism evidence="14 15">
    <name type="scientific">Gluconobacter morbifer G707</name>
    <dbReference type="NCBI Taxonomy" id="1088869"/>
    <lineage>
        <taxon>Bacteria</taxon>
        <taxon>Pseudomonadati</taxon>
        <taxon>Pseudomonadota</taxon>
        <taxon>Alphaproteobacteria</taxon>
        <taxon>Acetobacterales</taxon>
        <taxon>Acetobacteraceae</taxon>
        <taxon>Gluconobacter</taxon>
    </lineage>
</organism>
<dbReference type="InterPro" id="IPR000644">
    <property type="entry name" value="CBS_dom"/>
</dbReference>
<evidence type="ECO:0000259" key="12">
    <source>
        <dbReference type="PROSITE" id="PS51371"/>
    </source>
</evidence>
<dbReference type="CDD" id="cd04590">
    <property type="entry name" value="CBS_pair_CorC_HlyC_assoc"/>
    <property type="match status" value="1"/>
</dbReference>
<evidence type="ECO:0000256" key="3">
    <source>
        <dbReference type="ARBA" id="ARBA00022475"/>
    </source>
</evidence>
<accession>G6XF43</accession>
<dbReference type="SUPFAM" id="SSF56176">
    <property type="entry name" value="FAD-binding/transporter-associated domain-like"/>
    <property type="match status" value="1"/>
</dbReference>
<dbReference type="GO" id="GO:0005886">
    <property type="term" value="C:plasma membrane"/>
    <property type="evidence" value="ECO:0007669"/>
    <property type="project" value="UniProtKB-SubCell"/>
</dbReference>
<evidence type="ECO:0000256" key="9">
    <source>
        <dbReference type="PROSITE-ProRule" id="PRU00703"/>
    </source>
</evidence>
<keyword evidence="8 10" id="KW-0472">Membrane</keyword>